<evidence type="ECO:0000256" key="10">
    <source>
        <dbReference type="SAM" id="SignalP"/>
    </source>
</evidence>
<evidence type="ECO:0000256" key="9">
    <source>
        <dbReference type="RuleBase" id="RU003357"/>
    </source>
</evidence>
<dbReference type="InterPro" id="IPR036942">
    <property type="entry name" value="Beta-barrel_TonB_sf"/>
</dbReference>
<dbReference type="InterPro" id="IPR023997">
    <property type="entry name" value="TonB-dep_OMP_SusC/RagA_CS"/>
</dbReference>
<evidence type="ECO:0000256" key="7">
    <source>
        <dbReference type="ARBA" id="ARBA00023237"/>
    </source>
</evidence>
<keyword evidence="3 8" id="KW-1134">Transmembrane beta strand</keyword>
<evidence type="ECO:0000256" key="5">
    <source>
        <dbReference type="ARBA" id="ARBA00023077"/>
    </source>
</evidence>
<keyword evidence="10" id="KW-0732">Signal</keyword>
<dbReference type="SUPFAM" id="SSF56935">
    <property type="entry name" value="Porins"/>
    <property type="match status" value="1"/>
</dbReference>
<evidence type="ECO:0000256" key="1">
    <source>
        <dbReference type="ARBA" id="ARBA00004571"/>
    </source>
</evidence>
<evidence type="ECO:0000313" key="14">
    <source>
        <dbReference type="Proteomes" id="UP001204015"/>
    </source>
</evidence>
<dbReference type="InterPro" id="IPR012910">
    <property type="entry name" value="Plug_dom"/>
</dbReference>
<feature type="chain" id="PRO_5045995536" evidence="10">
    <location>
        <begin position="34"/>
        <end position="1103"/>
    </location>
</feature>
<evidence type="ECO:0000313" key="13">
    <source>
        <dbReference type="EMBL" id="MCO6024293.1"/>
    </source>
</evidence>
<keyword evidence="6 8" id="KW-0472">Membrane</keyword>
<comment type="similarity">
    <text evidence="8 9">Belongs to the TonB-dependent receptor family.</text>
</comment>
<dbReference type="RefSeq" id="WP_252759655.1">
    <property type="nucleotide sequence ID" value="NZ_JAMXLY010000001.1"/>
</dbReference>
<comment type="subcellular location">
    <subcellularLocation>
        <location evidence="1 8">Cell outer membrane</location>
        <topology evidence="1 8">Multi-pass membrane protein</topology>
    </subcellularLocation>
</comment>
<keyword evidence="2 8" id="KW-0813">Transport</keyword>
<dbReference type="Pfam" id="PF07715">
    <property type="entry name" value="Plug"/>
    <property type="match status" value="1"/>
</dbReference>
<dbReference type="InterPro" id="IPR000531">
    <property type="entry name" value="Beta-barrel_TonB"/>
</dbReference>
<dbReference type="Pfam" id="PF13715">
    <property type="entry name" value="CarbopepD_reg_2"/>
    <property type="match status" value="1"/>
</dbReference>
<dbReference type="NCBIfam" id="TIGR04056">
    <property type="entry name" value="OMP_RagA_SusC"/>
    <property type="match status" value="1"/>
</dbReference>
<dbReference type="InterPro" id="IPR037066">
    <property type="entry name" value="Plug_dom_sf"/>
</dbReference>
<reference evidence="13 14" key="1">
    <citation type="submission" date="2022-06" db="EMBL/GenBank/DDBJ databases">
        <title>A taxonomic note on the genus Prevotella: Description of four novel genera and emended description of the genera Hallella and Xylanibacter.</title>
        <authorList>
            <person name="Hitch T.C.A."/>
        </authorList>
    </citation>
    <scope>NUCLEOTIDE SEQUENCE [LARGE SCALE GENOMIC DNA]</scope>
    <source>
        <strain evidence="13 14">DSM 100619</strain>
    </source>
</reference>
<proteinExistence type="inferred from homology"/>
<dbReference type="Gene3D" id="2.40.170.20">
    <property type="entry name" value="TonB-dependent receptor, beta-barrel domain"/>
    <property type="match status" value="1"/>
</dbReference>
<dbReference type="InterPro" id="IPR008969">
    <property type="entry name" value="CarboxyPept-like_regulatory"/>
</dbReference>
<dbReference type="SUPFAM" id="SSF49464">
    <property type="entry name" value="Carboxypeptidase regulatory domain-like"/>
    <property type="match status" value="1"/>
</dbReference>
<keyword evidence="4 8" id="KW-0812">Transmembrane</keyword>
<dbReference type="EMBL" id="JAMXLY010000001">
    <property type="protein sequence ID" value="MCO6024293.1"/>
    <property type="molecule type" value="Genomic_DNA"/>
</dbReference>
<keyword evidence="13" id="KW-0675">Receptor</keyword>
<dbReference type="Gene3D" id="2.60.40.1120">
    <property type="entry name" value="Carboxypeptidase-like, regulatory domain"/>
    <property type="match status" value="1"/>
</dbReference>
<evidence type="ECO:0000259" key="12">
    <source>
        <dbReference type="Pfam" id="PF07715"/>
    </source>
</evidence>
<feature type="domain" description="TonB-dependent receptor plug" evidence="12">
    <location>
        <begin position="125"/>
        <end position="231"/>
    </location>
</feature>
<dbReference type="InterPro" id="IPR039426">
    <property type="entry name" value="TonB-dep_rcpt-like"/>
</dbReference>
<feature type="signal peptide" evidence="10">
    <location>
        <begin position="1"/>
        <end position="33"/>
    </location>
</feature>
<evidence type="ECO:0000256" key="4">
    <source>
        <dbReference type="ARBA" id="ARBA00022692"/>
    </source>
</evidence>
<feature type="domain" description="TonB-dependent receptor-like beta-barrel" evidence="11">
    <location>
        <begin position="491"/>
        <end position="940"/>
    </location>
</feature>
<sequence>MNHQLKQSFIYLQVKRVIMLTLCLSLACLAAKAQQNLTGSVKDSNGDPLIGVSISVDGKAIAISDIDGNFSIPNAKPSSKLKVSYIGYKTYSTIIGTSSHLNIVMSENNKTLNEVVVVGYGTMKKSDLTGSISSVNTTQLNSKGASNVMGDLQGANPGVNITQTSSRIGDNFNIEIRGKSSINSSTSPLYVVDGVMCSDINFLNPQDIERIDVLKDASSTAIYGSRATAGVIIVTTKSGSSVSKVQKPSISYDGYYGWSHVARMPDFMGGEDFYEYRFLKFLTYSGDQENLASPAYQMSSVDLERALLRQSTGSGEYIMKQMKSNGNTYDWPGIVTRNGSQQNHFLALNGGSNNMQYHFGLGYNKEDGIYKEDHQEQINFKGSLDAHINKVLSAGFNINLAKINNGYANDDAIQYAYRMNPYMVPYDANGNVNHKPGNYAALGTDSYQFTDQLNPLDVMKSTTKKRETWRLLGNVYLNLNLLKGLTFKTTFSPNYTHYREGFFGGNINPVTGTAYDDGTYADANQDGLVDNEANLQTYRSFSWTWDNVINYTTTFRDIHRLSLMGLFSMQSGNTTKEYWDATDVMENTDWWNLNSGTYDAKNSYNSYTENSMISYALRANYSYKDRYLFTGTIRWDGSSKFAKGNRWGCFPSAAVAWRITEEPWMKSSKEWLSNLKLRFAFGMTGNNDGIGDYATQQVLEGPIYYPFGSVYYPGFYPSGIVNPNLKWEKSTEYNLGLDFGFLNNRIYGTLDIYRKTSKDLLYPVSLPLESGGGTMVTNIGSVRNQGVEISLTTVNVANNDWHWETTLNFAHNKNKVLEINGTGDEAISSDITTGSLFVGKPVDNVYAYQFGGIVSDKDMKVPDNTAATKAGLTPGTTMKQNDYYYKVYGLTEGQPYVIDENGDGKINNQDRIVRSMDPAFTASLTSNLKWKNWDFNFSIYAKEHYTVFSDFLGEYLNLKDRGRMKINGNFYIPAGALLDCDGIDADGKYINPIFQTSTHYGTLPFPNNGGKNGGVGLESSYWDVAKCVTSASYWKVQNITLGYTFPKSWINKFGCNYLRLYFTVTDPFIITPYKGFDPEWANTSMKNDGPSTVTYQIGASIRF</sequence>
<gene>
    <name evidence="13" type="ORF">NG821_00275</name>
</gene>
<dbReference type="Gene3D" id="2.170.130.10">
    <property type="entry name" value="TonB-dependent receptor, plug domain"/>
    <property type="match status" value="1"/>
</dbReference>
<organism evidence="13 14">
    <name type="scientific">Segatella cerevisiae</name>
    <dbReference type="NCBI Taxonomy" id="2053716"/>
    <lineage>
        <taxon>Bacteria</taxon>
        <taxon>Pseudomonadati</taxon>
        <taxon>Bacteroidota</taxon>
        <taxon>Bacteroidia</taxon>
        <taxon>Bacteroidales</taxon>
        <taxon>Prevotellaceae</taxon>
        <taxon>Segatella</taxon>
    </lineage>
</organism>
<dbReference type="Proteomes" id="UP001204015">
    <property type="component" value="Unassembled WGS sequence"/>
</dbReference>
<evidence type="ECO:0000256" key="8">
    <source>
        <dbReference type="PROSITE-ProRule" id="PRU01360"/>
    </source>
</evidence>
<keyword evidence="5 9" id="KW-0798">TonB box</keyword>
<evidence type="ECO:0000259" key="11">
    <source>
        <dbReference type="Pfam" id="PF00593"/>
    </source>
</evidence>
<evidence type="ECO:0000256" key="3">
    <source>
        <dbReference type="ARBA" id="ARBA00022452"/>
    </source>
</evidence>
<keyword evidence="7 8" id="KW-0998">Cell outer membrane</keyword>
<dbReference type="InterPro" id="IPR023996">
    <property type="entry name" value="TonB-dep_OMP_SusC/RagA"/>
</dbReference>
<dbReference type="Pfam" id="PF00593">
    <property type="entry name" value="TonB_dep_Rec_b-barrel"/>
    <property type="match status" value="1"/>
</dbReference>
<name>A0ABT1BT87_9BACT</name>
<evidence type="ECO:0000256" key="6">
    <source>
        <dbReference type="ARBA" id="ARBA00023136"/>
    </source>
</evidence>
<comment type="caution">
    <text evidence="13">The sequence shown here is derived from an EMBL/GenBank/DDBJ whole genome shotgun (WGS) entry which is preliminary data.</text>
</comment>
<dbReference type="PROSITE" id="PS51257">
    <property type="entry name" value="PROKAR_LIPOPROTEIN"/>
    <property type="match status" value="1"/>
</dbReference>
<dbReference type="PROSITE" id="PS52016">
    <property type="entry name" value="TONB_DEPENDENT_REC_3"/>
    <property type="match status" value="1"/>
</dbReference>
<protein>
    <submittedName>
        <fullName evidence="13">TonB-dependent receptor</fullName>
    </submittedName>
</protein>
<accession>A0ABT1BT87</accession>
<dbReference type="NCBIfam" id="TIGR04057">
    <property type="entry name" value="SusC_RagA_signa"/>
    <property type="match status" value="1"/>
</dbReference>
<keyword evidence="14" id="KW-1185">Reference proteome</keyword>
<evidence type="ECO:0000256" key="2">
    <source>
        <dbReference type="ARBA" id="ARBA00022448"/>
    </source>
</evidence>